<keyword evidence="1" id="KW-1133">Transmembrane helix</keyword>
<dbReference type="EnsemblMetazoa" id="ASIC013418-RA">
    <property type="protein sequence ID" value="ASIC013418-PA"/>
    <property type="gene ID" value="ASIC013418"/>
</dbReference>
<dbReference type="VEuPathDB" id="VectorBase:ASIC013418"/>
<sequence length="57" mass="6121">MKRTEKGYCASEKMRLNCVPLRSKRPKFAGGIGASNIGSIGVIGLHLLLILHANEGN</sequence>
<name>A0A084W5J1_ANOSI</name>
<reference evidence="2 4" key="1">
    <citation type="journal article" date="2014" name="BMC Genomics">
        <title>Genome sequence of Anopheles sinensis provides insight into genetics basis of mosquito competence for malaria parasites.</title>
        <authorList>
            <person name="Zhou D."/>
            <person name="Zhang D."/>
            <person name="Ding G."/>
            <person name="Shi L."/>
            <person name="Hou Q."/>
            <person name="Ye Y."/>
            <person name="Xu Y."/>
            <person name="Zhou H."/>
            <person name="Xiong C."/>
            <person name="Li S."/>
            <person name="Yu J."/>
            <person name="Hong S."/>
            <person name="Yu X."/>
            <person name="Zou P."/>
            <person name="Chen C."/>
            <person name="Chang X."/>
            <person name="Wang W."/>
            <person name="Lv Y."/>
            <person name="Sun Y."/>
            <person name="Ma L."/>
            <person name="Shen B."/>
            <person name="Zhu C."/>
        </authorList>
    </citation>
    <scope>NUCLEOTIDE SEQUENCE [LARGE SCALE GENOMIC DNA]</scope>
</reference>
<keyword evidence="1" id="KW-0812">Transmembrane</keyword>
<dbReference type="AlphaFoldDB" id="A0A084W5J1"/>
<feature type="transmembrane region" description="Helical" evidence="1">
    <location>
        <begin position="28"/>
        <end position="51"/>
    </location>
</feature>
<evidence type="ECO:0000256" key="1">
    <source>
        <dbReference type="SAM" id="Phobius"/>
    </source>
</evidence>
<gene>
    <name evidence="2" type="ORF">ZHAS_00013418</name>
</gene>
<evidence type="ECO:0000313" key="2">
    <source>
        <dbReference type="EMBL" id="KFB45485.1"/>
    </source>
</evidence>
<reference evidence="3" key="2">
    <citation type="submission" date="2020-05" db="UniProtKB">
        <authorList>
            <consortium name="EnsemblMetazoa"/>
        </authorList>
    </citation>
    <scope>IDENTIFICATION</scope>
</reference>
<keyword evidence="1" id="KW-0472">Membrane</keyword>
<keyword evidence="4" id="KW-1185">Reference proteome</keyword>
<dbReference type="Proteomes" id="UP000030765">
    <property type="component" value="Unassembled WGS sequence"/>
</dbReference>
<accession>A0A084W5J1</accession>
<dbReference type="EMBL" id="ATLV01020660">
    <property type="status" value="NOT_ANNOTATED_CDS"/>
    <property type="molecule type" value="Genomic_DNA"/>
</dbReference>
<evidence type="ECO:0000313" key="4">
    <source>
        <dbReference type="Proteomes" id="UP000030765"/>
    </source>
</evidence>
<protein>
    <submittedName>
        <fullName evidence="2 3">Uncharacterized protein</fullName>
    </submittedName>
</protein>
<evidence type="ECO:0000313" key="3">
    <source>
        <dbReference type="EnsemblMetazoa" id="ASIC013418-PA"/>
    </source>
</evidence>
<organism evidence="2">
    <name type="scientific">Anopheles sinensis</name>
    <name type="common">Mosquito</name>
    <dbReference type="NCBI Taxonomy" id="74873"/>
    <lineage>
        <taxon>Eukaryota</taxon>
        <taxon>Metazoa</taxon>
        <taxon>Ecdysozoa</taxon>
        <taxon>Arthropoda</taxon>
        <taxon>Hexapoda</taxon>
        <taxon>Insecta</taxon>
        <taxon>Pterygota</taxon>
        <taxon>Neoptera</taxon>
        <taxon>Endopterygota</taxon>
        <taxon>Diptera</taxon>
        <taxon>Nematocera</taxon>
        <taxon>Culicoidea</taxon>
        <taxon>Culicidae</taxon>
        <taxon>Anophelinae</taxon>
        <taxon>Anopheles</taxon>
    </lineage>
</organism>
<proteinExistence type="predicted"/>
<dbReference type="EMBL" id="KE525304">
    <property type="protein sequence ID" value="KFB45485.1"/>
    <property type="molecule type" value="Genomic_DNA"/>
</dbReference>